<proteinExistence type="predicted"/>
<dbReference type="AlphaFoldDB" id="A0A6J4MVN2"/>
<name>A0A6J4MVN2_9BACT</name>
<reference evidence="1" key="1">
    <citation type="submission" date="2020-02" db="EMBL/GenBank/DDBJ databases">
        <authorList>
            <person name="Meier V. D."/>
        </authorList>
    </citation>
    <scope>NUCLEOTIDE SEQUENCE</scope>
    <source>
        <strain evidence="1">AVDCRST_MAG68</strain>
    </source>
</reference>
<sequence>MLPADLPDAGGMSREYGALVGRLRTMVRLGMMAPEPGEVGTRYSLTESGQKAYRTFPAGRWDPTRPVGAFCYGTAEVAGVVRWTEAAEGLGQVTTKVTYLRRLREAASWAEDAELRRQFPYVERELATRTAPAEDSLTLVLASDGWRALGR</sequence>
<protein>
    <submittedName>
        <fullName evidence="1">Uncharacterized protein</fullName>
    </submittedName>
</protein>
<accession>A0A6J4MVN2</accession>
<dbReference type="EMBL" id="CADCTW010000243">
    <property type="protein sequence ID" value="CAA9370339.1"/>
    <property type="molecule type" value="Genomic_DNA"/>
</dbReference>
<organism evidence="1">
    <name type="scientific">uncultured Gemmatimonadota bacterium</name>
    <dbReference type="NCBI Taxonomy" id="203437"/>
    <lineage>
        <taxon>Bacteria</taxon>
        <taxon>Pseudomonadati</taxon>
        <taxon>Gemmatimonadota</taxon>
        <taxon>environmental samples</taxon>
    </lineage>
</organism>
<gene>
    <name evidence="1" type="ORF">AVDCRST_MAG68-5689</name>
</gene>
<evidence type="ECO:0000313" key="1">
    <source>
        <dbReference type="EMBL" id="CAA9370339.1"/>
    </source>
</evidence>